<name>A0A0B5QH10_CLOBE</name>
<gene>
    <name evidence="8" type="ORF">LF65_00602</name>
</gene>
<evidence type="ECO:0000313" key="9">
    <source>
        <dbReference type="Proteomes" id="UP000031866"/>
    </source>
</evidence>
<dbReference type="InterPro" id="IPR011608">
    <property type="entry name" value="PRD"/>
</dbReference>
<feature type="domain" description="PRD" evidence="7">
    <location>
        <begin position="485"/>
        <end position="589"/>
    </location>
</feature>
<dbReference type="Proteomes" id="UP000031866">
    <property type="component" value="Chromosome"/>
</dbReference>
<dbReference type="GO" id="GO:0009401">
    <property type="term" value="P:phosphoenolpyruvate-dependent sugar phosphotransferase system"/>
    <property type="evidence" value="ECO:0007669"/>
    <property type="project" value="InterPro"/>
</dbReference>
<evidence type="ECO:0000256" key="2">
    <source>
        <dbReference type="ARBA" id="ARBA00022741"/>
    </source>
</evidence>
<reference evidence="9" key="1">
    <citation type="submission" date="2014-12" db="EMBL/GenBank/DDBJ databases">
        <title>Genome sequence of Clostridium beijerinckii strain 59B.</title>
        <authorList>
            <person name="Little G.T."/>
            <person name="Minton N.P."/>
        </authorList>
    </citation>
    <scope>NUCLEOTIDE SEQUENCE [LARGE SCALE GENOMIC DNA]</scope>
    <source>
        <strain evidence="9">59B</strain>
    </source>
</reference>
<dbReference type="Gene3D" id="1.10.10.60">
    <property type="entry name" value="Homeodomain-like"/>
    <property type="match status" value="1"/>
</dbReference>
<dbReference type="PROSITE" id="PS51372">
    <property type="entry name" value="PRD_2"/>
    <property type="match status" value="1"/>
</dbReference>
<dbReference type="InterPro" id="IPR002078">
    <property type="entry name" value="Sigma_54_int"/>
</dbReference>
<dbReference type="SUPFAM" id="SSF55804">
    <property type="entry name" value="Phoshotransferase/anion transport protein"/>
    <property type="match status" value="1"/>
</dbReference>
<sequence length="960" mass="109912">MDLENKLINIINTENKKNPLTDVQIAKFLGVARESITNLRKELNIANSRQRRYPYLKVATSTILKKNKDIAVSELTRELLAEGFDVSRRIVEEILEKDNFEVNKVKVEKEEVTDPFDCLIGSNGSLKNSIEQAKSAILYPPRGLTTLIVGESGVGKSKFSECMYEFAKKKKVIKENASFVVFNCADYGDNPQLLLSLLFGHKKGAFTGADSDASGLVEEANGGVLFLDEIHRLPPKGQEILFSIMDRGKFRRLGEANSERKVNLMLIGATTENIEANLLLTFRRRIPMVIKIPSLHERSIREKIDIIYNEFQAECNRIDAKIFVDKKVVEILALKKFSANIGQLQNMIQVLCARAFMTFINKEDINKESLIIDMNQILKINDSFQDIKFQDINRAEIRKYVKDSIFIPFMLESQLREESTEVSESAFPEDIYRQIERKYYELKKIDIQEADIESILWAFIQNSFTNIETTFNYEKSFSMNDLRSFVSEDLLDFIETFMEELIKENPSLEINKNVFKYLAIHVEESIKRIRLKQKIINVDKIISDTTYEYEVAKRFAMGVEKIKDIEIPNDEIIFIGLYIKAALKSENKRDKVGLMIISHGKIATAITNVVKELLGIRFPVAIDMPLDENPINIYNKVVELSKIIDQGKGVLFLVDMGSLNNIGDIVNKRTGIKSRTMDRVDLIIALEAARKISIGEGNLDEIYFSLMKDRLGHRYFMENVSDKPKAIISLCLTGEGMAKYISKSLMDKYSDVNFYEMSALDEELSNKIVKLKEDNNILAVIGTIDPEIQGINFIPYDKEILNNLNIDSLVNKSEELKKYERIIDEDLLIFEPDIYFKKDLLEYVCSILINNGSVDKEYLSSVVNRENLAPTYLKGEIAVPHGESSYVNKTSFVFIKLKSPIDWGVGNVNIIFMPVFKANDKVIVKNTLKILEDKIFIENMKNSLTELEFKNIVLNKFKEI</sequence>
<keyword evidence="1" id="KW-0808">Transferase</keyword>
<dbReference type="GO" id="GO:0016020">
    <property type="term" value="C:membrane"/>
    <property type="evidence" value="ECO:0007669"/>
    <property type="project" value="InterPro"/>
</dbReference>
<keyword evidence="8" id="KW-0762">Sugar transport</keyword>
<feature type="domain" description="PTS EIIA type-4" evidence="6">
    <location>
        <begin position="591"/>
        <end position="728"/>
    </location>
</feature>
<feature type="domain" description="Sigma-54 factor interaction" evidence="4">
    <location>
        <begin position="119"/>
        <end position="353"/>
    </location>
</feature>
<dbReference type="PROSITE" id="PS51096">
    <property type="entry name" value="PTS_EIIA_TYPE_4"/>
    <property type="match status" value="1"/>
</dbReference>
<dbReference type="PROSITE" id="PS51094">
    <property type="entry name" value="PTS_EIIA_TYPE_2"/>
    <property type="match status" value="1"/>
</dbReference>
<proteinExistence type="predicted"/>
<dbReference type="InterPro" id="IPR004701">
    <property type="entry name" value="PTS_EIIA_man-typ"/>
</dbReference>
<dbReference type="Gene3D" id="3.40.50.510">
    <property type="entry name" value="Phosphotransferase system, mannose-type IIA component"/>
    <property type="match status" value="1"/>
</dbReference>
<dbReference type="GO" id="GO:0005524">
    <property type="term" value="F:ATP binding"/>
    <property type="evidence" value="ECO:0007669"/>
    <property type="project" value="UniProtKB-KW"/>
</dbReference>
<dbReference type="Pfam" id="PF00359">
    <property type="entry name" value="PTS_EIIA_2"/>
    <property type="match status" value="1"/>
</dbReference>
<evidence type="ECO:0000256" key="1">
    <source>
        <dbReference type="ARBA" id="ARBA00022679"/>
    </source>
</evidence>
<evidence type="ECO:0000256" key="3">
    <source>
        <dbReference type="ARBA" id="ARBA00022840"/>
    </source>
</evidence>
<dbReference type="RefSeq" id="WP_041893982.1">
    <property type="nucleotide sequence ID" value="NZ_CP010086.2"/>
</dbReference>
<evidence type="ECO:0000259" key="4">
    <source>
        <dbReference type="PROSITE" id="PS50045"/>
    </source>
</evidence>
<dbReference type="SMART" id="SM00382">
    <property type="entry name" value="AAA"/>
    <property type="match status" value="1"/>
</dbReference>
<dbReference type="CDD" id="cd00009">
    <property type="entry name" value="AAA"/>
    <property type="match status" value="1"/>
</dbReference>
<dbReference type="InterPro" id="IPR003593">
    <property type="entry name" value="AAA+_ATPase"/>
</dbReference>
<dbReference type="Pfam" id="PF00874">
    <property type="entry name" value="PRD"/>
    <property type="match status" value="1"/>
</dbReference>
<dbReference type="GO" id="GO:0006355">
    <property type="term" value="P:regulation of DNA-templated transcription"/>
    <property type="evidence" value="ECO:0007669"/>
    <property type="project" value="InterPro"/>
</dbReference>
<keyword evidence="3" id="KW-0067">ATP-binding</keyword>
<evidence type="ECO:0000259" key="5">
    <source>
        <dbReference type="PROSITE" id="PS51094"/>
    </source>
</evidence>
<feature type="domain" description="PTS EIIA type-2" evidence="5">
    <location>
        <begin position="821"/>
        <end position="960"/>
    </location>
</feature>
<organism evidence="8 9">
    <name type="scientific">Clostridium beijerinckii</name>
    <name type="common">Clostridium MP</name>
    <dbReference type="NCBI Taxonomy" id="1520"/>
    <lineage>
        <taxon>Bacteria</taxon>
        <taxon>Bacillati</taxon>
        <taxon>Bacillota</taxon>
        <taxon>Clostridia</taxon>
        <taxon>Eubacteriales</taxon>
        <taxon>Clostridiaceae</taxon>
        <taxon>Clostridium</taxon>
    </lineage>
</organism>
<dbReference type="SUPFAM" id="SSF52540">
    <property type="entry name" value="P-loop containing nucleoside triphosphate hydrolases"/>
    <property type="match status" value="1"/>
</dbReference>
<dbReference type="PANTHER" id="PTHR32071:SF38">
    <property type="entry name" value="PSP OPERON TRANSCRIPTIONAL ACTIVATOR"/>
    <property type="match status" value="1"/>
</dbReference>
<dbReference type="OrthoDB" id="9765164at2"/>
<keyword evidence="2" id="KW-0547">Nucleotide-binding</keyword>
<dbReference type="SUPFAM" id="SSF53062">
    <property type="entry name" value="PTS system fructose IIA component-like"/>
    <property type="match status" value="1"/>
</dbReference>
<dbReference type="Pfam" id="PF00158">
    <property type="entry name" value="Sigma54_activat"/>
    <property type="match status" value="1"/>
</dbReference>
<dbReference type="GO" id="GO:0016740">
    <property type="term" value="F:transferase activity"/>
    <property type="evidence" value="ECO:0007669"/>
    <property type="project" value="UniProtKB-KW"/>
</dbReference>
<evidence type="ECO:0000259" key="6">
    <source>
        <dbReference type="PROSITE" id="PS51096"/>
    </source>
</evidence>
<dbReference type="Pfam" id="PF03610">
    <property type="entry name" value="EIIA-man"/>
    <property type="match status" value="1"/>
</dbReference>
<evidence type="ECO:0000259" key="7">
    <source>
        <dbReference type="PROSITE" id="PS51372"/>
    </source>
</evidence>
<dbReference type="InterPro" id="IPR036634">
    <property type="entry name" value="PRD_sf"/>
</dbReference>
<evidence type="ECO:0000313" key="8">
    <source>
        <dbReference type="EMBL" id="AJG97237.1"/>
    </source>
</evidence>
<dbReference type="InterPro" id="IPR016152">
    <property type="entry name" value="PTrfase/Anion_transptr"/>
</dbReference>
<dbReference type="PANTHER" id="PTHR32071">
    <property type="entry name" value="TRANSCRIPTIONAL REGULATORY PROTEIN"/>
    <property type="match status" value="1"/>
</dbReference>
<dbReference type="Gene3D" id="1.10.1790.10">
    <property type="entry name" value="PRD domain"/>
    <property type="match status" value="1"/>
</dbReference>
<dbReference type="EMBL" id="CP010086">
    <property type="protein sequence ID" value="AJG97237.1"/>
    <property type="molecule type" value="Genomic_DNA"/>
</dbReference>
<dbReference type="Gene3D" id="3.40.50.300">
    <property type="entry name" value="P-loop containing nucleotide triphosphate hydrolases"/>
    <property type="match status" value="1"/>
</dbReference>
<dbReference type="InterPro" id="IPR027417">
    <property type="entry name" value="P-loop_NTPase"/>
</dbReference>
<dbReference type="InterPro" id="IPR036662">
    <property type="entry name" value="PTS_EIIA_man-typ_sf"/>
</dbReference>
<protein>
    <submittedName>
        <fullName evidence="8">PTS sugar transporter</fullName>
    </submittedName>
</protein>
<dbReference type="InterPro" id="IPR002178">
    <property type="entry name" value="PTS_EIIA_type-2_dom"/>
</dbReference>
<dbReference type="PROSITE" id="PS50045">
    <property type="entry name" value="SIGMA54_INTERACT_4"/>
    <property type="match status" value="1"/>
</dbReference>
<dbReference type="STRING" id="1520.LF65_00602"/>
<keyword evidence="8" id="KW-0813">Transport</keyword>
<dbReference type="Gene3D" id="3.40.930.10">
    <property type="entry name" value="Mannitol-specific EII, Chain A"/>
    <property type="match status" value="1"/>
</dbReference>
<dbReference type="KEGG" id="cbei:LF65_00602"/>
<dbReference type="AlphaFoldDB" id="A0A0B5QH10"/>
<accession>A0A0B5QH10</accession>
<dbReference type="SUPFAM" id="SSF63520">
    <property type="entry name" value="PTS-regulatory domain, PRD"/>
    <property type="match status" value="1"/>
</dbReference>